<keyword evidence="3" id="KW-0804">Transcription</keyword>
<dbReference type="RefSeq" id="WP_058594442.1">
    <property type="nucleotide sequence ID" value="NZ_LDRK01000084.1"/>
</dbReference>
<dbReference type="OrthoDB" id="3178168at2"/>
<evidence type="ECO:0000313" key="6">
    <source>
        <dbReference type="Proteomes" id="UP000070810"/>
    </source>
</evidence>
<dbReference type="EMBL" id="LDRK01000084">
    <property type="protein sequence ID" value="KTR83417.1"/>
    <property type="molecule type" value="Genomic_DNA"/>
</dbReference>
<evidence type="ECO:0000256" key="1">
    <source>
        <dbReference type="ARBA" id="ARBA00023015"/>
    </source>
</evidence>
<evidence type="ECO:0000259" key="4">
    <source>
        <dbReference type="PROSITE" id="PS50995"/>
    </source>
</evidence>
<reference evidence="5 6" key="1">
    <citation type="journal article" date="2016" name="Front. Microbiol.">
        <title>Genomic Resource of Rice Seed Associated Bacteria.</title>
        <authorList>
            <person name="Midha S."/>
            <person name="Bansal K."/>
            <person name="Sharma S."/>
            <person name="Kumar N."/>
            <person name="Patil P.P."/>
            <person name="Chaudhry V."/>
            <person name="Patil P.B."/>
        </authorList>
    </citation>
    <scope>NUCLEOTIDE SEQUENCE [LARGE SCALE GENOMIC DNA]</scope>
    <source>
        <strain evidence="5 6">NS354</strain>
    </source>
</reference>
<dbReference type="AlphaFoldDB" id="A0A147EGD9"/>
<dbReference type="InterPro" id="IPR036390">
    <property type="entry name" value="WH_DNA-bd_sf"/>
</dbReference>
<sequence length="151" mass="16419">MDQPARIDVRLANEAWESVMSAHSALMHTFAAEHMWSEISMREYDVLYTLAKHDAPMRMCDVQSGVLLSQPALSRMVDRLATRDLIAREADPNDGRAVLLSLTPAGRSLQQQVGRAHAKSVARQLGAALTPQEMQDLRSLAGKLTGGGGAP</sequence>
<dbReference type="PRINTS" id="PR00598">
    <property type="entry name" value="HTHMARR"/>
</dbReference>
<protein>
    <submittedName>
        <fullName evidence="5">MarR family transcriptional regulator</fullName>
    </submittedName>
</protein>
<evidence type="ECO:0000256" key="2">
    <source>
        <dbReference type="ARBA" id="ARBA00023125"/>
    </source>
</evidence>
<dbReference type="GO" id="GO:0006950">
    <property type="term" value="P:response to stress"/>
    <property type="evidence" value="ECO:0007669"/>
    <property type="project" value="TreeGrafter"/>
</dbReference>
<dbReference type="PANTHER" id="PTHR33164">
    <property type="entry name" value="TRANSCRIPTIONAL REGULATOR, MARR FAMILY"/>
    <property type="match status" value="1"/>
</dbReference>
<gene>
    <name evidence="5" type="ORF">NS354_10525</name>
</gene>
<comment type="caution">
    <text evidence="5">The sequence shown here is derived from an EMBL/GenBank/DDBJ whole genome shotgun (WGS) entry which is preliminary data.</text>
</comment>
<dbReference type="Pfam" id="PF01047">
    <property type="entry name" value="MarR"/>
    <property type="match status" value="1"/>
</dbReference>
<feature type="domain" description="HTH marR-type" evidence="4">
    <location>
        <begin position="12"/>
        <end position="146"/>
    </location>
</feature>
<dbReference type="Proteomes" id="UP000070810">
    <property type="component" value="Unassembled WGS sequence"/>
</dbReference>
<accession>A0A147EGD9</accession>
<dbReference type="SUPFAM" id="SSF46785">
    <property type="entry name" value="Winged helix' DNA-binding domain"/>
    <property type="match status" value="1"/>
</dbReference>
<dbReference type="InterPro" id="IPR036388">
    <property type="entry name" value="WH-like_DNA-bd_sf"/>
</dbReference>
<organism evidence="5 6">
    <name type="scientific">Leucobacter chromiiresistens</name>
    <dbReference type="NCBI Taxonomy" id="1079994"/>
    <lineage>
        <taxon>Bacteria</taxon>
        <taxon>Bacillati</taxon>
        <taxon>Actinomycetota</taxon>
        <taxon>Actinomycetes</taxon>
        <taxon>Micrococcales</taxon>
        <taxon>Microbacteriaceae</taxon>
        <taxon>Leucobacter</taxon>
    </lineage>
</organism>
<proteinExistence type="predicted"/>
<evidence type="ECO:0000256" key="3">
    <source>
        <dbReference type="ARBA" id="ARBA00023163"/>
    </source>
</evidence>
<dbReference type="PATRIC" id="fig|1079994.3.peg.2412"/>
<name>A0A147EGD9_9MICO</name>
<dbReference type="Gene3D" id="1.10.10.10">
    <property type="entry name" value="Winged helix-like DNA-binding domain superfamily/Winged helix DNA-binding domain"/>
    <property type="match status" value="1"/>
</dbReference>
<evidence type="ECO:0000313" key="5">
    <source>
        <dbReference type="EMBL" id="KTR83417.1"/>
    </source>
</evidence>
<dbReference type="GO" id="GO:0003677">
    <property type="term" value="F:DNA binding"/>
    <property type="evidence" value="ECO:0007669"/>
    <property type="project" value="UniProtKB-KW"/>
</dbReference>
<dbReference type="PROSITE" id="PS01117">
    <property type="entry name" value="HTH_MARR_1"/>
    <property type="match status" value="1"/>
</dbReference>
<dbReference type="InterPro" id="IPR023187">
    <property type="entry name" value="Tscrpt_reg_MarR-type_CS"/>
</dbReference>
<keyword evidence="1" id="KW-0805">Transcription regulation</keyword>
<dbReference type="PANTHER" id="PTHR33164:SF43">
    <property type="entry name" value="HTH-TYPE TRANSCRIPTIONAL REPRESSOR YETL"/>
    <property type="match status" value="1"/>
</dbReference>
<dbReference type="GO" id="GO:0003700">
    <property type="term" value="F:DNA-binding transcription factor activity"/>
    <property type="evidence" value="ECO:0007669"/>
    <property type="project" value="InterPro"/>
</dbReference>
<dbReference type="InterPro" id="IPR000835">
    <property type="entry name" value="HTH_MarR-typ"/>
</dbReference>
<dbReference type="InterPro" id="IPR039422">
    <property type="entry name" value="MarR/SlyA-like"/>
</dbReference>
<dbReference type="PROSITE" id="PS50995">
    <property type="entry name" value="HTH_MARR_2"/>
    <property type="match status" value="1"/>
</dbReference>
<dbReference type="SMART" id="SM00347">
    <property type="entry name" value="HTH_MARR"/>
    <property type="match status" value="1"/>
</dbReference>
<keyword evidence="6" id="KW-1185">Reference proteome</keyword>
<keyword evidence="2" id="KW-0238">DNA-binding</keyword>